<comment type="caution">
    <text evidence="6">The sequence shown here is derived from an EMBL/GenBank/DDBJ whole genome shotgun (WGS) entry which is preliminary data.</text>
</comment>
<comment type="subunit">
    <text evidence="3">Homotetramer.</text>
</comment>
<keyword evidence="7" id="KW-1185">Reference proteome</keyword>
<evidence type="ECO:0000313" key="7">
    <source>
        <dbReference type="Proteomes" id="UP000621455"/>
    </source>
</evidence>
<dbReference type="PANTHER" id="PTHR48097">
    <property type="entry name" value="L-THREONINE ALDOLASE-RELATED"/>
    <property type="match status" value="1"/>
</dbReference>
<evidence type="ECO:0000256" key="3">
    <source>
        <dbReference type="ARBA" id="ARBA00011881"/>
    </source>
</evidence>
<dbReference type="SUPFAM" id="SSF53383">
    <property type="entry name" value="PLP-dependent transferases"/>
    <property type="match status" value="1"/>
</dbReference>
<dbReference type="Proteomes" id="UP000621455">
    <property type="component" value="Unassembled WGS sequence"/>
</dbReference>
<keyword evidence="4" id="KW-0663">Pyridoxal phosphate</keyword>
<evidence type="ECO:0000256" key="4">
    <source>
        <dbReference type="ARBA" id="ARBA00022898"/>
    </source>
</evidence>
<organism evidence="6 7">
    <name type="scientific">Massilia frigida</name>
    <dbReference type="NCBI Taxonomy" id="2609281"/>
    <lineage>
        <taxon>Bacteria</taxon>
        <taxon>Pseudomonadati</taxon>
        <taxon>Pseudomonadota</taxon>
        <taxon>Betaproteobacteria</taxon>
        <taxon>Burkholderiales</taxon>
        <taxon>Oxalobacteraceae</taxon>
        <taxon>Telluria group</taxon>
        <taxon>Massilia</taxon>
    </lineage>
</organism>
<accession>A0ABX0N8Q6</accession>
<comment type="similarity">
    <text evidence="2">Belongs to the threonine aldolase family.</text>
</comment>
<evidence type="ECO:0000259" key="5">
    <source>
        <dbReference type="Pfam" id="PF01212"/>
    </source>
</evidence>
<dbReference type="NCBIfam" id="NF041359">
    <property type="entry name" value="GntG_guanitoxin"/>
    <property type="match status" value="1"/>
</dbReference>
<dbReference type="GO" id="GO:0016829">
    <property type="term" value="F:lyase activity"/>
    <property type="evidence" value="ECO:0007669"/>
    <property type="project" value="UniProtKB-KW"/>
</dbReference>
<reference evidence="6 7" key="1">
    <citation type="submission" date="2019-10" db="EMBL/GenBank/DDBJ databases">
        <title>Taxonomy of Antarctic Massilia spp.: description of Massilia rubra sp. nov., Massilia aquatica sp. nov., Massilia mucilaginosa sp. nov., Massilia frigida sp. nov. isolated from streams, lakes and regoliths.</title>
        <authorList>
            <person name="Holochova P."/>
            <person name="Sedlacek I."/>
            <person name="Kralova S."/>
            <person name="Maslanova I."/>
            <person name="Busse H.-J."/>
            <person name="Stankova E."/>
            <person name="Vrbovska V."/>
            <person name="Kovarovic V."/>
            <person name="Bartak M."/>
            <person name="Svec P."/>
            <person name="Pantucek R."/>
        </authorList>
    </citation>
    <scope>NUCLEOTIDE SEQUENCE [LARGE SCALE GENOMIC DNA]</scope>
    <source>
        <strain evidence="6 7">CCM 8695</strain>
    </source>
</reference>
<dbReference type="InterPro" id="IPR015421">
    <property type="entry name" value="PyrdxlP-dep_Trfase_major"/>
</dbReference>
<dbReference type="RefSeq" id="WP_167085156.1">
    <property type="nucleotide sequence ID" value="NZ_WHJG01000002.1"/>
</dbReference>
<keyword evidence="6" id="KW-0456">Lyase</keyword>
<dbReference type="Gene3D" id="3.90.1150.10">
    <property type="entry name" value="Aspartate Aminotransferase, domain 1"/>
    <property type="match status" value="1"/>
</dbReference>
<dbReference type="InterPro" id="IPR015424">
    <property type="entry name" value="PyrdxlP-dep_Trfase"/>
</dbReference>
<protein>
    <submittedName>
        <fullName evidence="6">Low-specificity L-threonine aldolase</fullName>
        <ecNumber evidence="6">4.1.2.48</ecNumber>
    </submittedName>
</protein>
<dbReference type="InterPro" id="IPR001597">
    <property type="entry name" value="ArAA_b-elim_lyase/Thr_aldolase"/>
</dbReference>
<comment type="cofactor">
    <cofactor evidence="1">
        <name>pyridoxal 5'-phosphate</name>
        <dbReference type="ChEBI" id="CHEBI:597326"/>
    </cofactor>
</comment>
<name>A0ABX0N8Q6_9BURK</name>
<feature type="domain" description="Aromatic amino acid beta-eliminating lyase/threonine aldolase" evidence="5">
    <location>
        <begin position="10"/>
        <end position="288"/>
    </location>
</feature>
<dbReference type="Gene3D" id="3.40.640.10">
    <property type="entry name" value="Type I PLP-dependent aspartate aminotransferase-like (Major domain)"/>
    <property type="match status" value="1"/>
</dbReference>
<evidence type="ECO:0000313" key="6">
    <source>
        <dbReference type="EMBL" id="NHZ78413.1"/>
    </source>
</evidence>
<dbReference type="NCBIfam" id="NF007825">
    <property type="entry name" value="PRK10534.1"/>
    <property type="match status" value="1"/>
</dbReference>
<sequence>MSHDAPSWIDLRSDTVTQPGEAMRDAMHSAPVGDDVYGDDPTVNRLQDTAAEMFGYEAGLYAPSGTQSNLIALLLHCARGDEYLVGQEAHTYKYEGGGAAVLGSIQPQPIANQPDGSIALADIEGYIKPDDMHFARTRVLALENTIGGRVLGADYMAAATTLAHARGLVTHLDGARICNAAVKQGISLRAACAGFDSVSVCLSKGLGAPVGSVLLGNKAFIEQGKRWRKMLGGGMRQAGMIAAAGLYGLEHNVQRLADDHSNAANLSRGLAQITQLKVATPQTNIFYIEVPPAACDALRATLAREHIRATVGQHTRLVTHLNINAADVERVVAVFTAFFKDWHQAS</sequence>
<evidence type="ECO:0000256" key="1">
    <source>
        <dbReference type="ARBA" id="ARBA00001933"/>
    </source>
</evidence>
<dbReference type="Pfam" id="PF01212">
    <property type="entry name" value="Beta_elim_lyase"/>
    <property type="match status" value="1"/>
</dbReference>
<dbReference type="EMBL" id="WHJG01000002">
    <property type="protein sequence ID" value="NHZ78413.1"/>
    <property type="molecule type" value="Genomic_DNA"/>
</dbReference>
<proteinExistence type="inferred from homology"/>
<dbReference type="InterPro" id="IPR023603">
    <property type="entry name" value="Low_specificity_L-TA-like"/>
</dbReference>
<evidence type="ECO:0000256" key="2">
    <source>
        <dbReference type="ARBA" id="ARBA00006966"/>
    </source>
</evidence>
<gene>
    <name evidence="6" type="primary">ltaE</name>
    <name evidence="6" type="ORF">F2P44_03805</name>
</gene>
<dbReference type="InterPro" id="IPR015422">
    <property type="entry name" value="PyrdxlP-dep_Trfase_small"/>
</dbReference>
<dbReference type="PANTHER" id="PTHR48097:SF9">
    <property type="entry name" value="L-THREONINE ALDOLASE"/>
    <property type="match status" value="1"/>
</dbReference>
<dbReference type="EC" id="4.1.2.48" evidence="6"/>
<dbReference type="PIRSF" id="PIRSF017617">
    <property type="entry name" value="Thr_aldolase"/>
    <property type="match status" value="1"/>
</dbReference>